<dbReference type="EMBL" id="BASZ01000021">
    <property type="protein sequence ID" value="GAD51136.1"/>
    <property type="molecule type" value="Genomic_DNA"/>
</dbReference>
<dbReference type="Proteomes" id="UP000016568">
    <property type="component" value="Unassembled WGS sequence"/>
</dbReference>
<organism evidence="3 4">
    <name type="scientific">Caenibius tardaugens NBRC 16725</name>
    <dbReference type="NCBI Taxonomy" id="1219035"/>
    <lineage>
        <taxon>Bacteria</taxon>
        <taxon>Pseudomonadati</taxon>
        <taxon>Pseudomonadota</taxon>
        <taxon>Alphaproteobacteria</taxon>
        <taxon>Sphingomonadales</taxon>
        <taxon>Erythrobacteraceae</taxon>
        <taxon>Caenibius</taxon>
    </lineage>
</organism>
<evidence type="ECO:0000313" key="4">
    <source>
        <dbReference type="Proteomes" id="UP000016568"/>
    </source>
</evidence>
<dbReference type="PANTHER" id="PTHR43566:SF2">
    <property type="entry name" value="DUF4143 DOMAIN-CONTAINING PROTEIN"/>
    <property type="match status" value="1"/>
</dbReference>
<gene>
    <name evidence="3" type="ORF">NT2_21_00080</name>
</gene>
<dbReference type="AlphaFoldDB" id="U2YC49"/>
<feature type="domain" description="DUF4143" evidence="2">
    <location>
        <begin position="203"/>
        <end position="360"/>
    </location>
</feature>
<evidence type="ECO:0000313" key="3">
    <source>
        <dbReference type="EMBL" id="GAD51136.1"/>
    </source>
</evidence>
<dbReference type="InterPro" id="IPR041682">
    <property type="entry name" value="AAA_14"/>
</dbReference>
<keyword evidence="4" id="KW-1185">Reference proteome</keyword>
<dbReference type="SUPFAM" id="SSF52540">
    <property type="entry name" value="P-loop containing nucleoside triphosphate hydrolases"/>
    <property type="match status" value="1"/>
</dbReference>
<dbReference type="InterPro" id="IPR025420">
    <property type="entry name" value="DUF4143"/>
</dbReference>
<evidence type="ECO:0000259" key="1">
    <source>
        <dbReference type="Pfam" id="PF13173"/>
    </source>
</evidence>
<comment type="caution">
    <text evidence="3">The sequence shown here is derived from an EMBL/GenBank/DDBJ whole genome shotgun (WGS) entry which is preliminary data.</text>
</comment>
<name>U2YC49_9SPHN</name>
<dbReference type="InterPro" id="IPR027417">
    <property type="entry name" value="P-loop_NTPase"/>
</dbReference>
<evidence type="ECO:0000259" key="2">
    <source>
        <dbReference type="Pfam" id="PF13635"/>
    </source>
</evidence>
<evidence type="ECO:0008006" key="5">
    <source>
        <dbReference type="Google" id="ProtNLM"/>
    </source>
</evidence>
<protein>
    <recommendedName>
        <fullName evidence="5">AAA+ ATPase domain-containing protein</fullName>
    </recommendedName>
</protein>
<accession>U2YC49</accession>
<feature type="domain" description="AAA" evidence="1">
    <location>
        <begin position="39"/>
        <end position="161"/>
    </location>
</feature>
<dbReference type="eggNOG" id="COG1373">
    <property type="taxonomic scope" value="Bacteria"/>
</dbReference>
<sequence>MHSNAISILANLNYHIYFARMLSREILSLLTKRIDQFDSVVLLGPRQVGKTTLARQIADSAEGAAKYLDLERPEDRRLLDDPDAYFTAHAKELIVLDEIQRAPEIFRVLRGQIDHRRRMAGAGGKFLILGSASMDLLRQSSESLSGRISYLELGPLNAREVERQDEASLDRLWLQGGFPPSYVRLDGEASLQWRRDFIQTYLERDLPQFGFNVDTEQIDRFWRMLANDQGELFNAERYARSLGVSGHTAARYLDMFEKLLLVRVLRPWSVNSGKRLVKSPRPFIRDSGLLHALLDLRQSEDVRRHSVAGKSWEGFVIENLVGASFGRAKPYFYRSSGGAEADLVLEFAPGKCWAIEIKLSSAPTIDRGFHNAADDLSAERRLLVHKGRERFPMRGGVEAMPLATAMNEISAAVQA</sequence>
<proteinExistence type="predicted"/>
<dbReference type="Pfam" id="PF13173">
    <property type="entry name" value="AAA_14"/>
    <property type="match status" value="1"/>
</dbReference>
<dbReference type="Gene3D" id="3.40.50.300">
    <property type="entry name" value="P-loop containing nucleotide triphosphate hydrolases"/>
    <property type="match status" value="1"/>
</dbReference>
<reference evidence="3 4" key="1">
    <citation type="submission" date="2013-09" db="EMBL/GenBank/DDBJ databases">
        <title>Whole genome shotgun sequence of Novosphingobium tardaugens NBRC 16725.</title>
        <authorList>
            <person name="Isaki S."/>
            <person name="Hosoyama A."/>
            <person name="Tsuchikane K."/>
            <person name="Katsumata H."/>
            <person name="Ando Y."/>
            <person name="Yamazaki S."/>
            <person name="Fujita N."/>
        </authorList>
    </citation>
    <scope>NUCLEOTIDE SEQUENCE [LARGE SCALE GENOMIC DNA]</scope>
    <source>
        <strain evidence="3 4">NBRC 16725</strain>
    </source>
</reference>
<dbReference type="Pfam" id="PF13635">
    <property type="entry name" value="DUF4143"/>
    <property type="match status" value="1"/>
</dbReference>
<dbReference type="PANTHER" id="PTHR43566">
    <property type="entry name" value="CONSERVED PROTEIN"/>
    <property type="match status" value="1"/>
</dbReference>